<dbReference type="AlphaFoldDB" id="A0A9W7Y8B6"/>
<dbReference type="InterPro" id="IPR029033">
    <property type="entry name" value="His_PPase_superfam"/>
</dbReference>
<protein>
    <recommendedName>
        <fullName evidence="3">Phosphoglycerate mutase-like protein</fullName>
    </recommendedName>
</protein>
<organism evidence="1 2">
    <name type="scientific">Coemansia biformis</name>
    <dbReference type="NCBI Taxonomy" id="1286918"/>
    <lineage>
        <taxon>Eukaryota</taxon>
        <taxon>Fungi</taxon>
        <taxon>Fungi incertae sedis</taxon>
        <taxon>Zoopagomycota</taxon>
        <taxon>Kickxellomycotina</taxon>
        <taxon>Kickxellomycetes</taxon>
        <taxon>Kickxellales</taxon>
        <taxon>Kickxellaceae</taxon>
        <taxon>Coemansia</taxon>
    </lineage>
</organism>
<name>A0A9W7Y8B6_9FUNG</name>
<comment type="caution">
    <text evidence="1">The sequence shown here is derived from an EMBL/GenBank/DDBJ whole genome shotgun (WGS) entry which is preliminary data.</text>
</comment>
<evidence type="ECO:0000313" key="1">
    <source>
        <dbReference type="EMBL" id="KAJ1725627.1"/>
    </source>
</evidence>
<reference evidence="1" key="1">
    <citation type="submission" date="2022-07" db="EMBL/GenBank/DDBJ databases">
        <title>Phylogenomic reconstructions and comparative analyses of Kickxellomycotina fungi.</title>
        <authorList>
            <person name="Reynolds N.K."/>
            <person name="Stajich J.E."/>
            <person name="Barry K."/>
            <person name="Grigoriev I.V."/>
            <person name="Crous P."/>
            <person name="Smith M.E."/>
        </authorList>
    </citation>
    <scope>NUCLEOTIDE SEQUENCE</scope>
    <source>
        <strain evidence="1">BCRC 34381</strain>
    </source>
</reference>
<sequence length="295" mass="32378">MDAIPLPLGGLTCFFVRHGERVDHIDDSWAQTAPEPYDPPLTRDGHEQALRTGALIYSLEQQALQQQGPGPPPQTTYRVITSPFLRCAQTAEGLFRGFQQEEQASQGTGVVATGPWTVAVEPGLSEVMNENYFAHPPPETIITRRRSDLASGAVHCSMRHDDAYVPARDCLPEYPEGFQSMLARFVSTLDYTTSALVEQPARQEAGAGVADCSGVRPSPRSVVILVTHGAGVSALLWATTLKPGFNDVPYCCLTRARIVSRRKSQPLQPFGTSRIPAYTWDVDYRAYASHINPRL</sequence>
<evidence type="ECO:0008006" key="3">
    <source>
        <dbReference type="Google" id="ProtNLM"/>
    </source>
</evidence>
<dbReference type="InterPro" id="IPR051710">
    <property type="entry name" value="Phosphatase_SH3-domain"/>
</dbReference>
<dbReference type="OrthoDB" id="433124at2759"/>
<keyword evidence="2" id="KW-1185">Reference proteome</keyword>
<dbReference type="SMART" id="SM00855">
    <property type="entry name" value="PGAM"/>
    <property type="match status" value="1"/>
</dbReference>
<dbReference type="PANTHER" id="PTHR16469">
    <property type="entry name" value="UBIQUITIN-ASSOCIATED AND SH3 DOMAIN-CONTAINING BA-RELATED"/>
    <property type="match status" value="1"/>
</dbReference>
<evidence type="ECO:0000313" key="2">
    <source>
        <dbReference type="Proteomes" id="UP001143981"/>
    </source>
</evidence>
<proteinExistence type="predicted"/>
<dbReference type="SUPFAM" id="SSF53254">
    <property type="entry name" value="Phosphoglycerate mutase-like"/>
    <property type="match status" value="1"/>
</dbReference>
<dbReference type="CDD" id="cd07067">
    <property type="entry name" value="HP_PGM_like"/>
    <property type="match status" value="1"/>
</dbReference>
<dbReference type="PANTHER" id="PTHR16469:SF27">
    <property type="entry name" value="UBIQUITIN-ASSOCIATED AND SH3 DOMAIN-CONTAINING BA-RELATED"/>
    <property type="match status" value="1"/>
</dbReference>
<dbReference type="Proteomes" id="UP001143981">
    <property type="component" value="Unassembled WGS sequence"/>
</dbReference>
<dbReference type="InterPro" id="IPR013078">
    <property type="entry name" value="His_Pase_superF_clade-1"/>
</dbReference>
<gene>
    <name evidence="1" type="ORF">LPJ61_005630</name>
</gene>
<dbReference type="EMBL" id="JANBOI010001991">
    <property type="protein sequence ID" value="KAJ1725627.1"/>
    <property type="molecule type" value="Genomic_DNA"/>
</dbReference>
<accession>A0A9W7Y8B6</accession>
<dbReference type="Gene3D" id="3.40.50.1240">
    <property type="entry name" value="Phosphoglycerate mutase-like"/>
    <property type="match status" value="1"/>
</dbReference>